<comment type="caution">
    <text evidence="2">The sequence shown here is derived from an EMBL/GenBank/DDBJ whole genome shotgun (WGS) entry which is preliminary data.</text>
</comment>
<dbReference type="EMBL" id="BNJF01000008">
    <property type="protein sequence ID" value="GHO50507.1"/>
    <property type="molecule type" value="Genomic_DNA"/>
</dbReference>
<organism evidence="2 3">
    <name type="scientific">Ktedonospora formicarum</name>
    <dbReference type="NCBI Taxonomy" id="2778364"/>
    <lineage>
        <taxon>Bacteria</taxon>
        <taxon>Bacillati</taxon>
        <taxon>Chloroflexota</taxon>
        <taxon>Ktedonobacteria</taxon>
        <taxon>Ktedonobacterales</taxon>
        <taxon>Ktedonobacteraceae</taxon>
        <taxon>Ktedonospora</taxon>
    </lineage>
</organism>
<keyword evidence="3" id="KW-1185">Reference proteome</keyword>
<dbReference type="SUPFAM" id="SSF69118">
    <property type="entry name" value="AhpD-like"/>
    <property type="match status" value="1"/>
</dbReference>
<reference evidence="2" key="1">
    <citation type="submission" date="2020-10" db="EMBL/GenBank/DDBJ databases">
        <title>Taxonomic study of unclassified bacteria belonging to the class Ktedonobacteria.</title>
        <authorList>
            <person name="Yabe S."/>
            <person name="Wang C.M."/>
            <person name="Zheng Y."/>
            <person name="Sakai Y."/>
            <person name="Cavaletti L."/>
            <person name="Monciardini P."/>
            <person name="Donadio S."/>
        </authorList>
    </citation>
    <scope>NUCLEOTIDE SEQUENCE</scope>
    <source>
        <strain evidence="2">SOSP1-1</strain>
    </source>
</reference>
<dbReference type="Proteomes" id="UP000612362">
    <property type="component" value="Unassembled WGS sequence"/>
</dbReference>
<dbReference type="PANTHER" id="PTHR34846:SF11">
    <property type="entry name" value="4-CARBOXYMUCONOLACTONE DECARBOXYLASE FAMILY PROTEIN (AFU_ORTHOLOGUE AFUA_6G11590)"/>
    <property type="match status" value="1"/>
</dbReference>
<gene>
    <name evidence="2" type="ORF">KSX_86700</name>
</gene>
<proteinExistence type="predicted"/>
<evidence type="ECO:0000259" key="1">
    <source>
        <dbReference type="Pfam" id="PF02627"/>
    </source>
</evidence>
<dbReference type="GO" id="GO:0051920">
    <property type="term" value="F:peroxiredoxin activity"/>
    <property type="evidence" value="ECO:0007669"/>
    <property type="project" value="InterPro"/>
</dbReference>
<dbReference type="InterPro" id="IPR003779">
    <property type="entry name" value="CMD-like"/>
</dbReference>
<protein>
    <recommendedName>
        <fullName evidence="1">Carboxymuconolactone decarboxylase-like domain-containing protein</fullName>
    </recommendedName>
</protein>
<dbReference type="AlphaFoldDB" id="A0A8J3I558"/>
<evidence type="ECO:0000313" key="2">
    <source>
        <dbReference type="EMBL" id="GHO50507.1"/>
    </source>
</evidence>
<dbReference type="PANTHER" id="PTHR34846">
    <property type="entry name" value="4-CARBOXYMUCONOLACTONE DECARBOXYLASE FAMILY PROTEIN (AFU_ORTHOLOGUE AFUA_6G11590)"/>
    <property type="match status" value="1"/>
</dbReference>
<name>A0A8J3I558_9CHLR</name>
<dbReference type="RefSeq" id="WP_220199506.1">
    <property type="nucleotide sequence ID" value="NZ_BNJF01000008.1"/>
</dbReference>
<feature type="domain" description="Carboxymuconolactone decarboxylase-like" evidence="1">
    <location>
        <begin position="52"/>
        <end position="123"/>
    </location>
</feature>
<evidence type="ECO:0000313" key="3">
    <source>
        <dbReference type="Proteomes" id="UP000612362"/>
    </source>
</evidence>
<dbReference type="InterPro" id="IPR029032">
    <property type="entry name" value="AhpD-like"/>
</dbReference>
<dbReference type="Pfam" id="PF02627">
    <property type="entry name" value="CMD"/>
    <property type="match status" value="1"/>
</dbReference>
<accession>A0A8J3I558</accession>
<sequence length="178" mass="20743">MARVPYPTRDEYPAVYLAAYDRMLRERGETHFFLAFGNIPNLLDPLLSFTREMREGAVIEARLRELAIMTVALVTGASYEFNHHWNLALTAGVRREQLEQLADAETSDVFDERERAVVRYAREVTLSLKVSDETWSALRRHFSVRETMDVVIAVAWYNAVVRMLLPMEIEIEDWYKRG</sequence>
<dbReference type="Gene3D" id="1.20.1290.10">
    <property type="entry name" value="AhpD-like"/>
    <property type="match status" value="1"/>
</dbReference>